<evidence type="ECO:0000313" key="4">
    <source>
        <dbReference type="Proteomes" id="UP000013243"/>
    </source>
</evidence>
<dbReference type="PANTHER" id="PTHR43244:SF1">
    <property type="entry name" value="5,10-METHYLENETETRAHYDROMETHANOPTERIN REDUCTASE"/>
    <property type="match status" value="1"/>
</dbReference>
<dbReference type="Pfam" id="PF00296">
    <property type="entry name" value="Bac_luciferase"/>
    <property type="match status" value="1"/>
</dbReference>
<reference evidence="3 4" key="1">
    <citation type="journal article" date="2016" name="ISME J.">
        <title>Global occurrence and heterogeneity of the Roseobacter-clade species Ruegeria mobilis.</title>
        <authorList>
            <person name="Sonnenschein E."/>
            <person name="Gram L."/>
        </authorList>
    </citation>
    <scope>NUCLEOTIDE SEQUENCE [LARGE SCALE GENOMIC DNA]</scope>
    <source>
        <strain evidence="3 4">F1926</strain>
    </source>
</reference>
<dbReference type="PANTHER" id="PTHR43244">
    <property type="match status" value="1"/>
</dbReference>
<gene>
    <name evidence="3" type="ORF">K529_001395</name>
</gene>
<proteinExistence type="predicted"/>
<dbReference type="AlphaFoldDB" id="A0A1B0ZYQ8"/>
<dbReference type="OrthoDB" id="7816697at2"/>
<dbReference type="GO" id="GO:0016705">
    <property type="term" value="F:oxidoreductase activity, acting on paired donors, with incorporation or reduction of molecular oxygen"/>
    <property type="evidence" value="ECO:0007669"/>
    <property type="project" value="InterPro"/>
</dbReference>
<dbReference type="InterPro" id="IPR011251">
    <property type="entry name" value="Luciferase-like_dom"/>
</dbReference>
<sequence>MEFGICFKGFVEPDRARALVRQAENAGFTYCWFYDSHILWRESFVAMAMCMEHTENMRFGPLVTNPNSREWSVAASLFGSLAKQSGGRFDIGLGRGDSAVRVMGKKPSTIKRMEEFTHVVKSLIRGEEVQYGECPEPVKFPWANGYELPVWIGAYGPKALASAGKVGDGVVLQIAEPKIVKWLADQAKAGGEAEGRDMSSYRVMAAAPAHTGPIEEGIEKTKWFPAMVGNHVADIVEKYGTDGDHVPTSLTDYIKNRKGYDYSKHGQSDNPYLDFITEDIVKSFCVLGTPDEHIAKLRDLEAAGTTQFNIYLDSGDEEKIIADYGEKIIPVFQQEAAAKKASLAAS</sequence>
<dbReference type="NCBIfam" id="TIGR03842">
    <property type="entry name" value="F420_CPS_4043"/>
    <property type="match status" value="1"/>
</dbReference>
<dbReference type="SUPFAM" id="SSF51679">
    <property type="entry name" value="Bacterial luciferase-like"/>
    <property type="match status" value="1"/>
</dbReference>
<dbReference type="STRING" id="1265309.K529_001395"/>
<dbReference type="EMBL" id="CP015230">
    <property type="protein sequence ID" value="ANP39406.1"/>
    <property type="molecule type" value="Genomic_DNA"/>
</dbReference>
<dbReference type="KEGG" id="rmb:K529_001395"/>
<protein>
    <submittedName>
        <fullName evidence="3">LLM class F420-dependent oxidoreductase</fullName>
    </submittedName>
</protein>
<accession>A0A1B0ZYQ8</accession>
<dbReference type="InterPro" id="IPR036661">
    <property type="entry name" value="Luciferase-like_sf"/>
</dbReference>
<name>A0A1B0ZYQ8_9RHOB</name>
<keyword evidence="1" id="KW-0560">Oxidoreductase</keyword>
<dbReference type="GeneID" id="28248445"/>
<dbReference type="Gene3D" id="3.20.20.30">
    <property type="entry name" value="Luciferase-like domain"/>
    <property type="match status" value="1"/>
</dbReference>
<dbReference type="Proteomes" id="UP000013243">
    <property type="component" value="Chromosome"/>
</dbReference>
<feature type="domain" description="Luciferase-like" evidence="2">
    <location>
        <begin position="1"/>
        <end position="306"/>
    </location>
</feature>
<organism evidence="3 4">
    <name type="scientific">Tritonibacter mobilis F1926</name>
    <dbReference type="NCBI Taxonomy" id="1265309"/>
    <lineage>
        <taxon>Bacteria</taxon>
        <taxon>Pseudomonadati</taxon>
        <taxon>Pseudomonadota</taxon>
        <taxon>Alphaproteobacteria</taxon>
        <taxon>Rhodobacterales</taxon>
        <taxon>Paracoccaceae</taxon>
        <taxon>Tritonibacter</taxon>
    </lineage>
</organism>
<dbReference type="RefSeq" id="WP_005643716.1">
    <property type="nucleotide sequence ID" value="NZ_CP015230.1"/>
</dbReference>
<evidence type="ECO:0000256" key="1">
    <source>
        <dbReference type="ARBA" id="ARBA00023002"/>
    </source>
</evidence>
<evidence type="ECO:0000259" key="2">
    <source>
        <dbReference type="Pfam" id="PF00296"/>
    </source>
</evidence>
<dbReference type="InterPro" id="IPR050564">
    <property type="entry name" value="F420-G6PD/mer"/>
</dbReference>
<dbReference type="CDD" id="cd01097">
    <property type="entry name" value="Tetrahydromethanopterin_reductase"/>
    <property type="match status" value="1"/>
</dbReference>
<dbReference type="InterPro" id="IPR022315">
    <property type="entry name" value="F420_OxRdatse_CPS4043_pred"/>
</dbReference>
<evidence type="ECO:0000313" key="3">
    <source>
        <dbReference type="EMBL" id="ANP39406.1"/>
    </source>
</evidence>